<protein>
    <recommendedName>
        <fullName evidence="3">CsbD family protein</fullName>
    </recommendedName>
</protein>
<organism evidence="1 2">
    <name type="scientific">Clostridium innocuum</name>
    <dbReference type="NCBI Taxonomy" id="1522"/>
    <lineage>
        <taxon>Bacteria</taxon>
        <taxon>Bacillati</taxon>
        <taxon>Bacillota</taxon>
        <taxon>Clostridia</taxon>
        <taxon>Eubacteriales</taxon>
        <taxon>Clostridiaceae</taxon>
        <taxon>Clostridium</taxon>
    </lineage>
</organism>
<dbReference type="Proteomes" id="UP000503330">
    <property type="component" value="Chromosome"/>
</dbReference>
<proteinExistence type="predicted"/>
<sequence>MSDKGFTDKVKGKVKKAVGDATGDNSAYLCFLQKVYFLIVQEYSKRCVNSKKRVRM</sequence>
<dbReference type="RefSeq" id="WP_002610676.1">
    <property type="nucleotide sequence ID" value="NZ_BAAACC010000018.1"/>
</dbReference>
<reference evidence="1 2" key="1">
    <citation type="submission" date="2020-02" db="EMBL/GenBank/DDBJ databases">
        <authorList>
            <person name="Kociolek L.K."/>
            <person name="Ozer E.A."/>
        </authorList>
    </citation>
    <scope>NUCLEOTIDE SEQUENCE [LARGE SCALE GENOMIC DNA]</scope>
    <source>
        <strain evidence="1 2">ATCC 14501</strain>
    </source>
</reference>
<evidence type="ECO:0000313" key="2">
    <source>
        <dbReference type="Proteomes" id="UP000503330"/>
    </source>
</evidence>
<accession>A0AAP9MG74</accession>
<gene>
    <name evidence="1" type="ORF">G4D54_12915</name>
</gene>
<dbReference type="GeneID" id="61926454"/>
<evidence type="ECO:0000313" key="1">
    <source>
        <dbReference type="EMBL" id="QJA03282.1"/>
    </source>
</evidence>
<name>A0AAP9MG74_CLOIN</name>
<dbReference type="EMBL" id="CP048838">
    <property type="protein sequence ID" value="QJA03282.1"/>
    <property type="molecule type" value="Genomic_DNA"/>
</dbReference>
<evidence type="ECO:0008006" key="3">
    <source>
        <dbReference type="Google" id="ProtNLM"/>
    </source>
</evidence>
<dbReference type="AlphaFoldDB" id="A0AAP9MG74"/>